<evidence type="ECO:0000313" key="3">
    <source>
        <dbReference type="EMBL" id="MEE2052448.1"/>
    </source>
</evidence>
<dbReference type="CDD" id="cd02208">
    <property type="entry name" value="cupin_RmlC-like"/>
    <property type="match status" value="1"/>
</dbReference>
<feature type="compositionally biased region" description="Low complexity" evidence="1">
    <location>
        <begin position="9"/>
        <end position="21"/>
    </location>
</feature>
<evidence type="ECO:0000256" key="1">
    <source>
        <dbReference type="SAM" id="MobiDB-lite"/>
    </source>
</evidence>
<dbReference type="InterPro" id="IPR014710">
    <property type="entry name" value="RmlC-like_jellyroll"/>
</dbReference>
<proteinExistence type="predicted"/>
<dbReference type="Gene3D" id="2.60.120.10">
    <property type="entry name" value="Jelly Rolls"/>
    <property type="match status" value="1"/>
</dbReference>
<evidence type="ECO:0000313" key="4">
    <source>
        <dbReference type="Proteomes" id="UP001348641"/>
    </source>
</evidence>
<comment type="caution">
    <text evidence="3">The sequence shown here is derived from an EMBL/GenBank/DDBJ whole genome shotgun (WGS) entry which is preliminary data.</text>
</comment>
<feature type="region of interest" description="Disordered" evidence="1">
    <location>
        <begin position="1"/>
        <end position="67"/>
    </location>
</feature>
<dbReference type="Pfam" id="PF00190">
    <property type="entry name" value="Cupin_1"/>
    <property type="match status" value="1"/>
</dbReference>
<reference evidence="3 4" key="1">
    <citation type="submission" date="2023-07" db="EMBL/GenBank/DDBJ databases">
        <authorList>
            <person name="Girao M."/>
            <person name="Carvalho M.F."/>
        </authorList>
    </citation>
    <scope>NUCLEOTIDE SEQUENCE [LARGE SCALE GENOMIC DNA]</scope>
    <source>
        <strain evidence="3 4">66/93</strain>
    </source>
</reference>
<sequence length="251" mass="26220">MTEEAPWSTTPHPTCGTTSTPTRRKQPGAACPSTWARTSNPACWTSTNSAATSTGSGAPSARTSTPTARATSLVAYQPGTLNNGEWHRSLGHWNAPGQAEIFQVLTGRVLMVVACPGLTKVTLHTQVCGPGQTVAVPLGAWHSTHVLSAEPAVVFNVYADVRSGHVEHTGRAAAADAEMKYRARAPLRVTALCAGGTGYRLVGPGLDSVRPSGPLPKTTVLGLDPGQHLAKLILAPDGGLTELTRRARTYT</sequence>
<dbReference type="InterPro" id="IPR006045">
    <property type="entry name" value="Cupin_1"/>
</dbReference>
<dbReference type="RefSeq" id="WP_330159477.1">
    <property type="nucleotide sequence ID" value="NZ_BAAAJA010000021.1"/>
</dbReference>
<feature type="compositionally biased region" description="Polar residues" evidence="1">
    <location>
        <begin position="35"/>
        <end position="44"/>
    </location>
</feature>
<dbReference type="Proteomes" id="UP001348641">
    <property type="component" value="Unassembled WGS sequence"/>
</dbReference>
<feature type="compositionally biased region" description="Low complexity" evidence="1">
    <location>
        <begin position="45"/>
        <end position="67"/>
    </location>
</feature>
<feature type="domain" description="Cupin type-1" evidence="2">
    <location>
        <begin position="92"/>
        <end position="160"/>
    </location>
</feature>
<dbReference type="SUPFAM" id="SSF51182">
    <property type="entry name" value="RmlC-like cupins"/>
    <property type="match status" value="1"/>
</dbReference>
<organism evidence="3 4">
    <name type="scientific">Nocardiopsis tropica</name>
    <dbReference type="NCBI Taxonomy" id="109330"/>
    <lineage>
        <taxon>Bacteria</taxon>
        <taxon>Bacillati</taxon>
        <taxon>Actinomycetota</taxon>
        <taxon>Actinomycetes</taxon>
        <taxon>Streptosporangiales</taxon>
        <taxon>Nocardiopsidaceae</taxon>
        <taxon>Nocardiopsis</taxon>
    </lineage>
</organism>
<dbReference type="InterPro" id="IPR011051">
    <property type="entry name" value="RmlC_Cupin_sf"/>
</dbReference>
<dbReference type="EMBL" id="JAUUCC010000046">
    <property type="protein sequence ID" value="MEE2052448.1"/>
    <property type="molecule type" value="Genomic_DNA"/>
</dbReference>
<name>A0ABU7KT20_9ACTN</name>
<protein>
    <submittedName>
        <fullName evidence="3">Cupin domain-containing protein</fullName>
    </submittedName>
</protein>
<accession>A0ABU7KT20</accession>
<evidence type="ECO:0000259" key="2">
    <source>
        <dbReference type="Pfam" id="PF00190"/>
    </source>
</evidence>
<gene>
    <name evidence="3" type="ORF">Q8A49_18270</name>
</gene>